<dbReference type="PATRIC" id="fig|796385.3.peg.2826"/>
<evidence type="ECO:0000313" key="6">
    <source>
        <dbReference type="Proteomes" id="UP000035331"/>
    </source>
</evidence>
<dbReference type="RefSeq" id="WP_053010669.1">
    <property type="nucleotide sequence ID" value="NZ_CP008746.1"/>
</dbReference>
<comment type="similarity">
    <text evidence="1">Belongs to the type-I restriction system S methylase family.</text>
</comment>
<evidence type="ECO:0000313" key="5">
    <source>
        <dbReference type="EMBL" id="AKJ39314.1"/>
    </source>
</evidence>
<evidence type="ECO:0000259" key="4">
    <source>
        <dbReference type="Pfam" id="PF01420"/>
    </source>
</evidence>
<dbReference type="REBASE" id="113454">
    <property type="entry name" value="S.MbaCM1ORF2295P"/>
</dbReference>
<dbReference type="InterPro" id="IPR044946">
    <property type="entry name" value="Restrct_endonuc_typeI_TRD_sf"/>
</dbReference>
<dbReference type="InterPro" id="IPR051212">
    <property type="entry name" value="Type-I_RE_S_subunit"/>
</dbReference>
<reference evidence="5 6" key="2">
    <citation type="journal article" date="2015" name="Stand. Genomic Sci.">
        <title>The complete genome sequence of the rumen methanogen Methanosarcina barkeri CM1.</title>
        <authorList>
            <person name="Lambie S.C."/>
            <person name="Kelly W.J."/>
            <person name="Leahy S.C."/>
            <person name="Li D."/>
            <person name="Reilly K."/>
            <person name="McAllister T.A."/>
            <person name="Valle E.R."/>
            <person name="Attwood G.T."/>
            <person name="Altermann E."/>
        </authorList>
    </citation>
    <scope>NUCLEOTIDE SEQUENCE [LARGE SCALE GENOMIC DNA]</scope>
    <source>
        <strain evidence="5 6">CM1</strain>
    </source>
</reference>
<sequence length="499" mass="56731">MKTIKSLTEAEISELPKPPEGWIWVKLDTIGELFCGQSPSIKEVNQERCGIPYVTGPEQWDGSKIEETKWTEFPKRLVPEGCIFITVKGAGVGKIFPGISCAIGRDIYAFLPSSKVDFKYTLHAIKHQINLVIMKAQGDIPGLSKNHILDHVIGLCSIKEQRAIVSKIEQLFSELDNGISNLKLAQEQLKVYRQAVLKKAFEGELTKKWREQQTDLPDAGDLLEQIRKEREEAAKATGKKLKPVKYLTEMELEELPKLPKLWRWVKIDSLVENHKNSIKAGPFGSSLKKEYYVPSGFKIYGQEQVISGDCTFGDYYISEEKYKELESCKVKPFDVLISLVGTIGKVLILPENCEAGVINPRLIKLSLNRNYYWPVFFKYYFESMFLKSLYKVRAHGATMDILTLGIISELPFPLCSLLEQQAIVQEIETRLSVCNKIEQDIETNLEKAEALRQSILKKAFEGKLLNEKELAEVRGTENWEPAEVLLERIKAEKAKNGKK</sequence>
<protein>
    <submittedName>
        <fullName evidence="5">Type I restriction-modification system S subunit HsdS5</fullName>
    </submittedName>
</protein>
<evidence type="ECO:0000256" key="1">
    <source>
        <dbReference type="ARBA" id="ARBA00010923"/>
    </source>
</evidence>
<dbReference type="Pfam" id="PF01420">
    <property type="entry name" value="Methylase_S"/>
    <property type="match status" value="2"/>
</dbReference>
<organism evidence="5 6">
    <name type="scientific">Methanosarcina barkeri CM1</name>
    <dbReference type="NCBI Taxonomy" id="796385"/>
    <lineage>
        <taxon>Archaea</taxon>
        <taxon>Methanobacteriati</taxon>
        <taxon>Methanobacteriota</taxon>
        <taxon>Stenosarchaea group</taxon>
        <taxon>Methanomicrobia</taxon>
        <taxon>Methanosarcinales</taxon>
        <taxon>Methanosarcinaceae</taxon>
        <taxon>Methanosarcina</taxon>
    </lineage>
</organism>
<proteinExistence type="inferred from homology"/>
<dbReference type="Proteomes" id="UP000035331">
    <property type="component" value="Chromosome"/>
</dbReference>
<dbReference type="Gene3D" id="3.90.220.20">
    <property type="entry name" value="DNA methylase specificity domains"/>
    <property type="match status" value="2"/>
</dbReference>
<evidence type="ECO:0000256" key="3">
    <source>
        <dbReference type="ARBA" id="ARBA00023125"/>
    </source>
</evidence>
<dbReference type="SUPFAM" id="SSF116734">
    <property type="entry name" value="DNA methylase specificity domain"/>
    <property type="match status" value="2"/>
</dbReference>
<dbReference type="AlphaFoldDB" id="A0A0G3CBD9"/>
<dbReference type="InterPro" id="IPR000055">
    <property type="entry name" value="Restrct_endonuc_typeI_TRD"/>
</dbReference>
<feature type="domain" description="Type I restriction modification DNA specificity" evidence="4">
    <location>
        <begin position="19"/>
        <end position="181"/>
    </location>
</feature>
<dbReference type="GO" id="GO:0009307">
    <property type="term" value="P:DNA restriction-modification system"/>
    <property type="evidence" value="ECO:0007669"/>
    <property type="project" value="UniProtKB-KW"/>
</dbReference>
<accession>A0A0G3CBD9</accession>
<reference evidence="6" key="1">
    <citation type="submission" date="2014-06" db="EMBL/GenBank/DDBJ databases">
        <title>The complete genome sequence of Methanosarcina barkeri CM1.</title>
        <authorList>
            <consortium name="Pastoral Greenhouse Gas Research Consortium"/>
            <person name="Lambie S.C."/>
            <person name="Leahy S.C."/>
            <person name="Kelly W.J."/>
            <person name="Li D."/>
            <person name="Reilly K."/>
            <person name="Attwood G.T."/>
            <person name="Altermann E."/>
        </authorList>
    </citation>
    <scope>NUCLEOTIDE SEQUENCE [LARGE SCALE GENOMIC DNA]</scope>
    <source>
        <strain evidence="6">CM1</strain>
    </source>
</reference>
<feature type="domain" description="Type I restriction modification DNA specificity" evidence="4">
    <location>
        <begin position="298"/>
        <end position="446"/>
    </location>
</feature>
<keyword evidence="2" id="KW-0680">Restriction system</keyword>
<evidence type="ECO:0000256" key="2">
    <source>
        <dbReference type="ARBA" id="ARBA00022747"/>
    </source>
</evidence>
<gene>
    <name evidence="5" type="primary">hsdS5</name>
    <name evidence="5" type="ORF">MCM1_2297</name>
</gene>
<dbReference type="EMBL" id="CP008746">
    <property type="protein sequence ID" value="AKJ39314.1"/>
    <property type="molecule type" value="Genomic_DNA"/>
</dbReference>
<dbReference type="PANTHER" id="PTHR43140:SF1">
    <property type="entry name" value="TYPE I RESTRICTION ENZYME ECOKI SPECIFICITY SUBUNIT"/>
    <property type="match status" value="1"/>
</dbReference>
<keyword evidence="3" id="KW-0238">DNA-binding</keyword>
<name>A0A0G3CBD9_METBA</name>
<dbReference type="PANTHER" id="PTHR43140">
    <property type="entry name" value="TYPE-1 RESTRICTION ENZYME ECOKI SPECIFICITY PROTEIN"/>
    <property type="match status" value="1"/>
</dbReference>
<dbReference type="GO" id="GO:0003677">
    <property type="term" value="F:DNA binding"/>
    <property type="evidence" value="ECO:0007669"/>
    <property type="project" value="UniProtKB-KW"/>
</dbReference>
<dbReference type="GeneID" id="24886007"/>